<feature type="transmembrane region" description="Helical" evidence="6">
    <location>
        <begin position="91"/>
        <end position="114"/>
    </location>
</feature>
<dbReference type="PANTHER" id="PTHR43124:SF3">
    <property type="entry name" value="CHLORAMPHENICOL EFFLUX PUMP RV0191"/>
    <property type="match status" value="1"/>
</dbReference>
<keyword evidence="9" id="KW-1185">Reference proteome</keyword>
<dbReference type="Proteomes" id="UP001523369">
    <property type="component" value="Unassembled WGS sequence"/>
</dbReference>
<proteinExistence type="predicted"/>
<dbReference type="InterPro" id="IPR036259">
    <property type="entry name" value="MFS_trans_sf"/>
</dbReference>
<dbReference type="InterPro" id="IPR050189">
    <property type="entry name" value="MFS_Efflux_Transporters"/>
</dbReference>
<feature type="transmembrane region" description="Helical" evidence="6">
    <location>
        <begin position="64"/>
        <end position="85"/>
    </location>
</feature>
<dbReference type="Pfam" id="PF07690">
    <property type="entry name" value="MFS_1"/>
    <property type="match status" value="1"/>
</dbReference>
<evidence type="ECO:0000256" key="6">
    <source>
        <dbReference type="SAM" id="Phobius"/>
    </source>
</evidence>
<evidence type="ECO:0000256" key="2">
    <source>
        <dbReference type="ARBA" id="ARBA00022475"/>
    </source>
</evidence>
<comment type="caution">
    <text evidence="8">The sequence shown here is derived from an EMBL/GenBank/DDBJ whole genome shotgun (WGS) entry which is preliminary data.</text>
</comment>
<feature type="transmembrane region" description="Helical" evidence="6">
    <location>
        <begin position="315"/>
        <end position="338"/>
    </location>
</feature>
<sequence>MRLVLACLLGGSAGWAMTAPGAAAATMAAGYGTGLLWVGLLTSAFALPYAVLQFPSGVVVDRFGVRATAVAGLSLVVAAHMLALIAPLPGLAMTAWVVSGVGFAVCFVCGAELARASGSGPRGMGIFGGVSLAFSGVAVLVVPFMSLIIDWRSPWLTTLAVTGPALALSFLAGPHTARRTTPRRQSILDGQLFRLAAVHAVTLGLGLVLSSWATTLFVTVWSFTPATAAVIGSGVLGLSVVSRPLGGLLTARYPARAREIWVVALVACGAATAALAWPSIPQVAVLAVLTLGILSGLPFAGVVGAGQALRPERPAAAVGLMNTAAFGLVVATTPVVGWAADHGLASWALLAVAALWLVPLLALPRPVRTRTGRPSPEPSSTCR</sequence>
<evidence type="ECO:0000256" key="7">
    <source>
        <dbReference type="SAM" id="SignalP"/>
    </source>
</evidence>
<feature type="transmembrane region" description="Helical" evidence="6">
    <location>
        <begin position="219"/>
        <end position="240"/>
    </location>
</feature>
<organism evidence="8 9">
    <name type="scientific">Paractinoplanes aksuensis</name>
    <dbReference type="NCBI Taxonomy" id="2939490"/>
    <lineage>
        <taxon>Bacteria</taxon>
        <taxon>Bacillati</taxon>
        <taxon>Actinomycetota</taxon>
        <taxon>Actinomycetes</taxon>
        <taxon>Micromonosporales</taxon>
        <taxon>Micromonosporaceae</taxon>
        <taxon>Paractinoplanes</taxon>
    </lineage>
</organism>
<name>A0ABT1E0J0_9ACTN</name>
<evidence type="ECO:0000256" key="5">
    <source>
        <dbReference type="ARBA" id="ARBA00023136"/>
    </source>
</evidence>
<evidence type="ECO:0000256" key="3">
    <source>
        <dbReference type="ARBA" id="ARBA00022692"/>
    </source>
</evidence>
<dbReference type="RefSeq" id="WP_253242695.1">
    <property type="nucleotide sequence ID" value="NZ_JAMYJR010000049.1"/>
</dbReference>
<evidence type="ECO:0000256" key="1">
    <source>
        <dbReference type="ARBA" id="ARBA00004651"/>
    </source>
</evidence>
<accession>A0ABT1E0J0</accession>
<feature type="signal peptide" evidence="7">
    <location>
        <begin position="1"/>
        <end position="18"/>
    </location>
</feature>
<dbReference type="CDD" id="cd06174">
    <property type="entry name" value="MFS"/>
    <property type="match status" value="1"/>
</dbReference>
<dbReference type="EMBL" id="JAMYJR010000049">
    <property type="protein sequence ID" value="MCO8276669.1"/>
    <property type="molecule type" value="Genomic_DNA"/>
</dbReference>
<keyword evidence="2" id="KW-1003">Cell membrane</keyword>
<feature type="chain" id="PRO_5045329764" evidence="7">
    <location>
        <begin position="19"/>
        <end position="383"/>
    </location>
</feature>
<feature type="transmembrane region" description="Helical" evidence="6">
    <location>
        <begin position="155"/>
        <end position="172"/>
    </location>
</feature>
<evidence type="ECO:0000313" key="9">
    <source>
        <dbReference type="Proteomes" id="UP001523369"/>
    </source>
</evidence>
<keyword evidence="4 6" id="KW-1133">Transmembrane helix</keyword>
<evidence type="ECO:0000256" key="4">
    <source>
        <dbReference type="ARBA" id="ARBA00022989"/>
    </source>
</evidence>
<protein>
    <submittedName>
        <fullName evidence="8">MFS transporter</fullName>
    </submittedName>
</protein>
<dbReference type="PANTHER" id="PTHR43124">
    <property type="entry name" value="PURINE EFFLUX PUMP PBUE"/>
    <property type="match status" value="1"/>
</dbReference>
<dbReference type="SUPFAM" id="SSF103473">
    <property type="entry name" value="MFS general substrate transporter"/>
    <property type="match status" value="1"/>
</dbReference>
<feature type="transmembrane region" description="Helical" evidence="6">
    <location>
        <begin position="344"/>
        <end position="363"/>
    </location>
</feature>
<feature type="transmembrane region" description="Helical" evidence="6">
    <location>
        <begin position="260"/>
        <end position="277"/>
    </location>
</feature>
<feature type="transmembrane region" description="Helical" evidence="6">
    <location>
        <begin position="126"/>
        <end position="149"/>
    </location>
</feature>
<evidence type="ECO:0000313" key="8">
    <source>
        <dbReference type="EMBL" id="MCO8276669.1"/>
    </source>
</evidence>
<feature type="transmembrane region" description="Helical" evidence="6">
    <location>
        <begin position="34"/>
        <end position="52"/>
    </location>
</feature>
<feature type="transmembrane region" description="Helical" evidence="6">
    <location>
        <begin position="192"/>
        <end position="213"/>
    </location>
</feature>
<keyword evidence="3 6" id="KW-0812">Transmembrane</keyword>
<keyword evidence="5 6" id="KW-0472">Membrane</keyword>
<comment type="subcellular location">
    <subcellularLocation>
        <location evidence="1">Cell membrane</location>
        <topology evidence="1">Multi-pass membrane protein</topology>
    </subcellularLocation>
</comment>
<dbReference type="Gene3D" id="1.20.1250.20">
    <property type="entry name" value="MFS general substrate transporter like domains"/>
    <property type="match status" value="2"/>
</dbReference>
<feature type="transmembrane region" description="Helical" evidence="6">
    <location>
        <begin position="283"/>
        <end position="303"/>
    </location>
</feature>
<gene>
    <name evidence="8" type="ORF">M1L60_39430</name>
</gene>
<keyword evidence="7" id="KW-0732">Signal</keyword>
<dbReference type="InterPro" id="IPR011701">
    <property type="entry name" value="MFS"/>
</dbReference>
<reference evidence="8 9" key="1">
    <citation type="submission" date="2022-06" db="EMBL/GenBank/DDBJ databases">
        <title>New Species of the Genus Actinoplanes, ActinopZanes ferrugineus.</title>
        <authorList>
            <person name="Ding P."/>
        </authorList>
    </citation>
    <scope>NUCLEOTIDE SEQUENCE [LARGE SCALE GENOMIC DNA]</scope>
    <source>
        <strain evidence="8 9">TRM88003</strain>
    </source>
</reference>